<evidence type="ECO:0000256" key="12">
    <source>
        <dbReference type="SAM" id="Phobius"/>
    </source>
</evidence>
<evidence type="ECO:0000256" key="9">
    <source>
        <dbReference type="ARBA" id="ARBA00025772"/>
    </source>
</evidence>
<evidence type="ECO:0000256" key="5">
    <source>
        <dbReference type="ARBA" id="ARBA00022519"/>
    </source>
</evidence>
<dbReference type="InterPro" id="IPR022346">
    <property type="entry name" value="T2SS_GspH"/>
</dbReference>
<dbReference type="GO" id="GO:0015628">
    <property type="term" value="P:protein secretion by the type II secretion system"/>
    <property type="evidence" value="ECO:0007669"/>
    <property type="project" value="InterPro"/>
</dbReference>
<evidence type="ECO:0000313" key="15">
    <source>
        <dbReference type="Proteomes" id="UP000244223"/>
    </source>
</evidence>
<dbReference type="RefSeq" id="WP_107864691.1">
    <property type="nucleotide sequence ID" value="NZ_QAON01000002.1"/>
</dbReference>
<name>A0A2T5J2C8_9GAMM</name>
<dbReference type="Proteomes" id="UP000244223">
    <property type="component" value="Unassembled WGS sequence"/>
</dbReference>
<dbReference type="GO" id="GO:0005886">
    <property type="term" value="C:plasma membrane"/>
    <property type="evidence" value="ECO:0007669"/>
    <property type="project" value="UniProtKB-SubCell"/>
</dbReference>
<keyword evidence="8 12" id="KW-0472">Membrane</keyword>
<keyword evidence="3" id="KW-1003">Cell membrane</keyword>
<keyword evidence="4" id="KW-0488">Methylation</keyword>
<keyword evidence="5" id="KW-0997">Cell inner membrane</keyword>
<evidence type="ECO:0000256" key="8">
    <source>
        <dbReference type="ARBA" id="ARBA00023136"/>
    </source>
</evidence>
<feature type="region of interest" description="Disordered" evidence="11">
    <location>
        <begin position="166"/>
        <end position="185"/>
    </location>
</feature>
<dbReference type="Gene3D" id="3.55.40.10">
    <property type="entry name" value="minor pseudopilin epsh domain"/>
    <property type="match status" value="1"/>
</dbReference>
<proteinExistence type="inferred from homology"/>
<keyword evidence="15" id="KW-1185">Reference proteome</keyword>
<keyword evidence="7 12" id="KW-1133">Transmembrane helix</keyword>
<dbReference type="SUPFAM" id="SSF54523">
    <property type="entry name" value="Pili subunits"/>
    <property type="match status" value="1"/>
</dbReference>
<dbReference type="Pfam" id="PF12019">
    <property type="entry name" value="GspH"/>
    <property type="match status" value="1"/>
</dbReference>
<reference evidence="14 15" key="1">
    <citation type="submission" date="2018-04" db="EMBL/GenBank/DDBJ databases">
        <title>Genomic Encyclopedia of Archaeal and Bacterial Type Strains, Phase II (KMG-II): from individual species to whole genera.</title>
        <authorList>
            <person name="Goeker M."/>
        </authorList>
    </citation>
    <scope>NUCLEOTIDE SEQUENCE [LARGE SCALE GENOMIC DNA]</scope>
    <source>
        <strain evidence="14 15">DSM 5822</strain>
    </source>
</reference>
<feature type="transmembrane region" description="Helical" evidence="12">
    <location>
        <begin position="7"/>
        <end position="29"/>
    </location>
</feature>
<dbReference type="OrthoDB" id="6120962at2"/>
<dbReference type="EMBL" id="QAON01000002">
    <property type="protein sequence ID" value="PTQ90675.1"/>
    <property type="molecule type" value="Genomic_DNA"/>
</dbReference>
<dbReference type="NCBIfam" id="TIGR02532">
    <property type="entry name" value="IV_pilin_GFxxxE"/>
    <property type="match status" value="1"/>
</dbReference>
<gene>
    <name evidence="14" type="ORF">C8N29_10275</name>
</gene>
<comment type="similarity">
    <text evidence="9">Belongs to the GSP H family.</text>
</comment>
<evidence type="ECO:0000256" key="1">
    <source>
        <dbReference type="ARBA" id="ARBA00004377"/>
    </source>
</evidence>
<evidence type="ECO:0000256" key="10">
    <source>
        <dbReference type="ARBA" id="ARBA00030775"/>
    </source>
</evidence>
<evidence type="ECO:0000256" key="7">
    <source>
        <dbReference type="ARBA" id="ARBA00022989"/>
    </source>
</evidence>
<dbReference type="InterPro" id="IPR012902">
    <property type="entry name" value="N_methyl_site"/>
</dbReference>
<dbReference type="Pfam" id="PF07963">
    <property type="entry name" value="N_methyl"/>
    <property type="match status" value="1"/>
</dbReference>
<evidence type="ECO:0000256" key="3">
    <source>
        <dbReference type="ARBA" id="ARBA00022475"/>
    </source>
</evidence>
<feature type="domain" description="General secretion pathway GspH" evidence="13">
    <location>
        <begin position="44"/>
        <end position="159"/>
    </location>
</feature>
<evidence type="ECO:0000313" key="14">
    <source>
        <dbReference type="EMBL" id="PTQ90675.1"/>
    </source>
</evidence>
<organism evidence="14 15">
    <name type="scientific">Agitococcus lubricus</name>
    <dbReference type="NCBI Taxonomy" id="1077255"/>
    <lineage>
        <taxon>Bacteria</taxon>
        <taxon>Pseudomonadati</taxon>
        <taxon>Pseudomonadota</taxon>
        <taxon>Gammaproteobacteria</taxon>
        <taxon>Moraxellales</taxon>
        <taxon>Moraxellaceae</taxon>
        <taxon>Agitococcus</taxon>
    </lineage>
</organism>
<dbReference type="AlphaFoldDB" id="A0A2T5J2C8"/>
<accession>A0A2T5J2C8</accession>
<evidence type="ECO:0000259" key="13">
    <source>
        <dbReference type="Pfam" id="PF12019"/>
    </source>
</evidence>
<evidence type="ECO:0000256" key="4">
    <source>
        <dbReference type="ARBA" id="ARBA00022481"/>
    </source>
</evidence>
<evidence type="ECO:0000256" key="6">
    <source>
        <dbReference type="ARBA" id="ARBA00022692"/>
    </source>
</evidence>
<evidence type="ECO:0000256" key="11">
    <source>
        <dbReference type="SAM" id="MobiDB-lite"/>
    </source>
</evidence>
<protein>
    <recommendedName>
        <fullName evidence="2">Type II secretion system protein H</fullName>
    </recommendedName>
    <alternativeName>
        <fullName evidence="10">General secretion pathway protein H</fullName>
    </alternativeName>
</protein>
<comment type="subcellular location">
    <subcellularLocation>
        <location evidence="1">Cell inner membrane</location>
        <topology evidence="1">Single-pass membrane protein</topology>
    </subcellularLocation>
</comment>
<keyword evidence="6 12" id="KW-0812">Transmembrane</keyword>
<evidence type="ECO:0000256" key="2">
    <source>
        <dbReference type="ARBA" id="ARBA00021549"/>
    </source>
</evidence>
<dbReference type="GO" id="GO:0015627">
    <property type="term" value="C:type II protein secretion system complex"/>
    <property type="evidence" value="ECO:0007669"/>
    <property type="project" value="InterPro"/>
</dbReference>
<sequence>MKHRGFTLFELMISLVIFSIILLWGSYYLSSLIKQVQAQLVMYQLSSLVQSAKSYAFNNHINVTLCGSSDSYHCDNDWSTGVLVLEDRNRNGLADGEDKLLKFEPLILQPHRLSWQGFSGPRLIIESFGMTYASNGTFTFCRHDGEAEFSRQVIISRGGRVRFSRDRNGDGIHETSSGMPISCPD</sequence>
<comment type="caution">
    <text evidence="14">The sequence shown here is derived from an EMBL/GenBank/DDBJ whole genome shotgun (WGS) entry which is preliminary data.</text>
</comment>
<dbReference type="InterPro" id="IPR045584">
    <property type="entry name" value="Pilin-like"/>
</dbReference>